<evidence type="ECO:0000313" key="2">
    <source>
        <dbReference type="Proteomes" id="UP000254718"/>
    </source>
</evidence>
<reference evidence="1 2" key="1">
    <citation type="submission" date="2018-06" db="EMBL/GenBank/DDBJ databases">
        <authorList>
            <consortium name="Pathogen Informatics"/>
            <person name="Doyle S."/>
        </authorList>
    </citation>
    <scope>NUCLEOTIDE SEQUENCE [LARGE SCALE GENOMIC DNA]</scope>
    <source>
        <strain evidence="1 2">NCTC8333</strain>
    </source>
</reference>
<evidence type="ECO:0000313" key="1">
    <source>
        <dbReference type="EMBL" id="STM22744.1"/>
    </source>
</evidence>
<gene>
    <name evidence="1" type="ORF">NCTC8333_01641</name>
</gene>
<proteinExistence type="predicted"/>
<sequence>MRLFLTCFIRRTKANHRTADNQRRLIFHALRFKDRFLHRLRIVTVDFMDHMPVIGFKTFCRIVGKPAFCFTVDGNTVVIVKTNQLAQSQRARQRTDFVGNTFHQAAVAHKHIGEVIDNFMIRLIKLRRQCTLCYRQSDGVRQTCPSGPVVVSTPGV</sequence>
<accession>A0AAX2K7U7</accession>
<dbReference type="Proteomes" id="UP000254718">
    <property type="component" value="Unassembled WGS sequence"/>
</dbReference>
<comment type="caution">
    <text evidence="1">The sequence shown here is derived from an EMBL/GenBank/DDBJ whole genome shotgun (WGS) entry which is preliminary data.</text>
</comment>
<protein>
    <submittedName>
        <fullName evidence="1">Uncharacterized protein</fullName>
    </submittedName>
</protein>
<name>A0AAX2K7U7_ECOLX</name>
<dbReference type="EMBL" id="UGFE01000002">
    <property type="protein sequence ID" value="STM22744.1"/>
    <property type="molecule type" value="Genomic_DNA"/>
</dbReference>
<organism evidence="1 2">
    <name type="scientific">Escherichia coli</name>
    <dbReference type="NCBI Taxonomy" id="562"/>
    <lineage>
        <taxon>Bacteria</taxon>
        <taxon>Pseudomonadati</taxon>
        <taxon>Pseudomonadota</taxon>
        <taxon>Gammaproteobacteria</taxon>
        <taxon>Enterobacterales</taxon>
        <taxon>Enterobacteriaceae</taxon>
        <taxon>Escherichia</taxon>
    </lineage>
</organism>
<dbReference type="AlphaFoldDB" id="A0AAX2K7U7"/>